<feature type="transmembrane region" description="Helical" evidence="7">
    <location>
        <begin position="266"/>
        <end position="287"/>
    </location>
</feature>
<feature type="domain" description="ABC transmembrane type-1" evidence="8">
    <location>
        <begin position="145"/>
        <end position="325"/>
    </location>
</feature>
<evidence type="ECO:0000256" key="7">
    <source>
        <dbReference type="RuleBase" id="RU363032"/>
    </source>
</evidence>
<name>A0A3A1WQS7_9HYPH</name>
<dbReference type="Gene3D" id="1.10.3720.10">
    <property type="entry name" value="MetI-like"/>
    <property type="match status" value="1"/>
</dbReference>
<dbReference type="AlphaFoldDB" id="A0A3A1WQS7"/>
<sequence>MTLPLSQDRVRRRPLVRPLGFTGTVVALIALIYLPLSLYVIGAGALGSWRPIVLFPALPATLTLYVLAVRRWRESTLAVVGLTLVFFWVAVAVAAPYLPLLDPNRPVTPFLTPLSERSGVTFWLGTDMRGRDMLSRTFWGGQRVLVWGLTATAVAYVVGAFLGLVAGYLGGWWDTLVSFVCNVLISFPVMVLLILILNVMGQSGVNVIIAVTLASAPAIMRIVRGLTLDAKTRDYIFAAQTRGESALRIMLVEILPNVRGPLIVDACLRLGYTTVAITTLTFLGLGLQPPDPDWGLMIKEAAVAALLWKFAYMMVIPAVAVSSLILGFNLLADGLREISLKD</sequence>
<feature type="transmembrane region" description="Helical" evidence="7">
    <location>
        <begin position="307"/>
        <end position="332"/>
    </location>
</feature>
<comment type="similarity">
    <text evidence="7">Belongs to the binding-protein-dependent transport system permease family.</text>
</comment>
<dbReference type="InterPro" id="IPR050366">
    <property type="entry name" value="BP-dependent_transpt_permease"/>
</dbReference>
<keyword evidence="3" id="KW-1003">Cell membrane</keyword>
<reference evidence="10" key="1">
    <citation type="submission" date="2018-09" db="EMBL/GenBank/DDBJ databases">
        <authorList>
            <person name="Tuo L."/>
        </authorList>
    </citation>
    <scope>NUCLEOTIDE SEQUENCE [LARGE SCALE GENOMIC DNA]</scope>
    <source>
        <strain evidence="10">M2BS4Y-1</strain>
    </source>
</reference>
<feature type="transmembrane region" description="Helical" evidence="7">
    <location>
        <begin position="176"/>
        <end position="197"/>
    </location>
</feature>
<keyword evidence="10" id="KW-1185">Reference proteome</keyword>
<organism evidence="9 10">
    <name type="scientific">Aureimonas flava</name>
    <dbReference type="NCBI Taxonomy" id="2320271"/>
    <lineage>
        <taxon>Bacteria</taxon>
        <taxon>Pseudomonadati</taxon>
        <taxon>Pseudomonadota</taxon>
        <taxon>Alphaproteobacteria</taxon>
        <taxon>Hyphomicrobiales</taxon>
        <taxon>Aurantimonadaceae</taxon>
        <taxon>Aureimonas</taxon>
    </lineage>
</organism>
<comment type="caution">
    <text evidence="9">The sequence shown here is derived from an EMBL/GenBank/DDBJ whole genome shotgun (WGS) entry which is preliminary data.</text>
</comment>
<keyword evidence="4 7" id="KW-0812">Transmembrane</keyword>
<dbReference type="PANTHER" id="PTHR43386:SF25">
    <property type="entry name" value="PEPTIDE ABC TRANSPORTER PERMEASE PROTEIN"/>
    <property type="match status" value="1"/>
</dbReference>
<dbReference type="EMBL" id="QYRN01000002">
    <property type="protein sequence ID" value="RIY02570.1"/>
    <property type="molecule type" value="Genomic_DNA"/>
</dbReference>
<comment type="subcellular location">
    <subcellularLocation>
        <location evidence="1 7">Cell membrane</location>
        <topology evidence="1 7">Multi-pass membrane protein</topology>
    </subcellularLocation>
</comment>
<evidence type="ECO:0000256" key="4">
    <source>
        <dbReference type="ARBA" id="ARBA00022692"/>
    </source>
</evidence>
<dbReference type="Proteomes" id="UP000265750">
    <property type="component" value="Unassembled WGS sequence"/>
</dbReference>
<feature type="transmembrane region" description="Helical" evidence="7">
    <location>
        <begin position="203"/>
        <end position="223"/>
    </location>
</feature>
<dbReference type="InterPro" id="IPR000515">
    <property type="entry name" value="MetI-like"/>
</dbReference>
<feature type="transmembrane region" description="Helical" evidence="7">
    <location>
        <begin position="76"/>
        <end position="98"/>
    </location>
</feature>
<evidence type="ECO:0000313" key="9">
    <source>
        <dbReference type="EMBL" id="RIY02570.1"/>
    </source>
</evidence>
<dbReference type="RefSeq" id="WP_119538648.1">
    <property type="nucleotide sequence ID" value="NZ_QYRN01000002.1"/>
</dbReference>
<dbReference type="InterPro" id="IPR035906">
    <property type="entry name" value="MetI-like_sf"/>
</dbReference>
<dbReference type="Pfam" id="PF00528">
    <property type="entry name" value="BPD_transp_1"/>
    <property type="match status" value="1"/>
</dbReference>
<keyword evidence="2 7" id="KW-0813">Transport</keyword>
<dbReference type="SUPFAM" id="SSF161098">
    <property type="entry name" value="MetI-like"/>
    <property type="match status" value="1"/>
</dbReference>
<keyword evidence="6 7" id="KW-0472">Membrane</keyword>
<evidence type="ECO:0000256" key="1">
    <source>
        <dbReference type="ARBA" id="ARBA00004651"/>
    </source>
</evidence>
<protein>
    <submittedName>
        <fullName evidence="9">ABC transporter permease</fullName>
    </submittedName>
</protein>
<keyword evidence="5 7" id="KW-1133">Transmembrane helix</keyword>
<dbReference type="PANTHER" id="PTHR43386">
    <property type="entry name" value="OLIGOPEPTIDE TRANSPORT SYSTEM PERMEASE PROTEIN APPC"/>
    <property type="match status" value="1"/>
</dbReference>
<accession>A0A3A1WQS7</accession>
<dbReference type="GO" id="GO:0005886">
    <property type="term" value="C:plasma membrane"/>
    <property type="evidence" value="ECO:0007669"/>
    <property type="project" value="UniProtKB-SubCell"/>
</dbReference>
<feature type="transmembrane region" description="Helical" evidence="7">
    <location>
        <begin position="52"/>
        <end position="69"/>
    </location>
</feature>
<proteinExistence type="inferred from homology"/>
<dbReference type="GO" id="GO:0055085">
    <property type="term" value="P:transmembrane transport"/>
    <property type="evidence" value="ECO:0007669"/>
    <property type="project" value="InterPro"/>
</dbReference>
<evidence type="ECO:0000259" key="8">
    <source>
        <dbReference type="PROSITE" id="PS50928"/>
    </source>
</evidence>
<evidence type="ECO:0000256" key="6">
    <source>
        <dbReference type="ARBA" id="ARBA00023136"/>
    </source>
</evidence>
<evidence type="ECO:0000256" key="3">
    <source>
        <dbReference type="ARBA" id="ARBA00022475"/>
    </source>
</evidence>
<evidence type="ECO:0000313" key="10">
    <source>
        <dbReference type="Proteomes" id="UP000265750"/>
    </source>
</evidence>
<evidence type="ECO:0000256" key="2">
    <source>
        <dbReference type="ARBA" id="ARBA00022448"/>
    </source>
</evidence>
<dbReference type="CDD" id="cd06261">
    <property type="entry name" value="TM_PBP2"/>
    <property type="match status" value="1"/>
</dbReference>
<gene>
    <name evidence="9" type="ORF">D3218_04160</name>
</gene>
<feature type="transmembrane region" description="Helical" evidence="7">
    <location>
        <begin position="21"/>
        <end position="46"/>
    </location>
</feature>
<dbReference type="PROSITE" id="PS50928">
    <property type="entry name" value="ABC_TM1"/>
    <property type="match status" value="1"/>
</dbReference>
<dbReference type="OrthoDB" id="9766870at2"/>
<feature type="transmembrane region" description="Helical" evidence="7">
    <location>
        <begin position="144"/>
        <end position="169"/>
    </location>
</feature>
<evidence type="ECO:0000256" key="5">
    <source>
        <dbReference type="ARBA" id="ARBA00022989"/>
    </source>
</evidence>